<dbReference type="Proteomes" id="UP001527181">
    <property type="component" value="Unassembled WGS sequence"/>
</dbReference>
<keyword evidence="3" id="KW-1185">Reference proteome</keyword>
<feature type="signal peptide" evidence="1">
    <location>
        <begin position="1"/>
        <end position="20"/>
    </location>
</feature>
<proteinExistence type="predicted"/>
<organism evidence="2 3">
    <name type="scientific">Paenibacillus alvei</name>
    <name type="common">Bacillus alvei</name>
    <dbReference type="NCBI Taxonomy" id="44250"/>
    <lineage>
        <taxon>Bacteria</taxon>
        <taxon>Bacillati</taxon>
        <taxon>Bacillota</taxon>
        <taxon>Bacilli</taxon>
        <taxon>Bacillales</taxon>
        <taxon>Paenibacillaceae</taxon>
        <taxon>Paenibacillus</taxon>
    </lineage>
</organism>
<protein>
    <submittedName>
        <fullName evidence="2">Uncharacterized protein</fullName>
    </submittedName>
</protein>
<accession>A0ABT4GTF6</accession>
<keyword evidence="1" id="KW-0732">Signal</keyword>
<dbReference type="EMBL" id="JAMDNP010000006">
    <property type="protein sequence ID" value="MCY9759982.1"/>
    <property type="molecule type" value="Genomic_DNA"/>
</dbReference>
<feature type="chain" id="PRO_5046980070" evidence="1">
    <location>
        <begin position="21"/>
        <end position="277"/>
    </location>
</feature>
<evidence type="ECO:0000256" key="1">
    <source>
        <dbReference type="SAM" id="SignalP"/>
    </source>
</evidence>
<evidence type="ECO:0000313" key="3">
    <source>
        <dbReference type="Proteomes" id="UP001527181"/>
    </source>
</evidence>
<evidence type="ECO:0000313" key="2">
    <source>
        <dbReference type="EMBL" id="MCY9759982.1"/>
    </source>
</evidence>
<comment type="caution">
    <text evidence="2">The sequence shown here is derived from an EMBL/GenBank/DDBJ whole genome shotgun (WGS) entry which is preliminary data.</text>
</comment>
<reference evidence="2 3" key="1">
    <citation type="submission" date="2022-05" db="EMBL/GenBank/DDBJ databases">
        <title>Genome Sequencing of Bee-Associated Microbes.</title>
        <authorList>
            <person name="Dunlap C."/>
        </authorList>
    </citation>
    <scope>NUCLEOTIDE SEQUENCE [LARGE SCALE GENOMIC DNA]</scope>
    <source>
        <strain evidence="2 3">NRRL B-04010</strain>
    </source>
</reference>
<dbReference type="GeneID" id="94489441"/>
<sequence length="277" mass="30368">MKRSMGMVMSAALLMGGTMATWGTAKVAQAVAGHHSSATVSNQKLSIVKEYGGASIELEAVEKTEKGIQFAIVKKFPEGIKKEIADQVMWMNNLVMDDKGWIYDLIDKEDHPRLLEDNTTAWVMKATVASVRKDAKKLIVKSYVGGNYDDKSSATAEKANVMAKLNGTFPVTIDQGKIGELQVTGLKKEKDKTILQLSIAGDTASIQHTGVFLVQNGKRLDLKEAPKLVGVKNGIYQYELTFPAVANKANLSVLAKRMTPVEFLKELELTIELDQHK</sequence>
<name>A0ABT4GTF6_PAEAL</name>
<gene>
    <name evidence="2" type="ORF">M5X12_05245</name>
</gene>
<dbReference type="RefSeq" id="WP_005546454.1">
    <property type="nucleotide sequence ID" value="NZ_JAMDLX010000150.1"/>
</dbReference>